<name>A0A2S4PMS8_9PEZI</name>
<evidence type="ECO:0000256" key="2">
    <source>
        <dbReference type="ARBA" id="ARBA00007558"/>
    </source>
</evidence>
<dbReference type="InterPro" id="IPR006968">
    <property type="entry name" value="RUS_fam"/>
</dbReference>
<evidence type="ECO:0000256" key="3">
    <source>
        <dbReference type="ARBA" id="ARBA00022692"/>
    </source>
</evidence>
<comment type="caution">
    <text evidence="7">The sequence shown here is derived from an EMBL/GenBank/DDBJ whole genome shotgun (WGS) entry which is preliminary data.</text>
</comment>
<reference evidence="7 8" key="1">
    <citation type="submission" date="2017-10" db="EMBL/GenBank/DDBJ databases">
        <title>Development of genomic resources for the powdery mildew, Erysiphe pulchra.</title>
        <authorList>
            <person name="Wadl P.A."/>
            <person name="Mack B.M."/>
            <person name="Moore G."/>
            <person name="Beltz S.B."/>
        </authorList>
    </citation>
    <scope>NUCLEOTIDE SEQUENCE [LARGE SCALE GENOMIC DNA]</scope>
    <source>
        <strain evidence="7">Cflorida</strain>
    </source>
</reference>
<protein>
    <recommendedName>
        <fullName evidence="6">Protein root UVB sensitive/RUS domain-containing protein</fullName>
    </recommendedName>
</protein>
<dbReference type="OrthoDB" id="364779at2759"/>
<organism evidence="7 8">
    <name type="scientific">Erysiphe pulchra</name>
    <dbReference type="NCBI Taxonomy" id="225359"/>
    <lineage>
        <taxon>Eukaryota</taxon>
        <taxon>Fungi</taxon>
        <taxon>Dikarya</taxon>
        <taxon>Ascomycota</taxon>
        <taxon>Pezizomycotina</taxon>
        <taxon>Leotiomycetes</taxon>
        <taxon>Erysiphales</taxon>
        <taxon>Erysiphaceae</taxon>
        <taxon>Erysiphe</taxon>
    </lineage>
</organism>
<dbReference type="InterPro" id="IPR054549">
    <property type="entry name" value="UVB_sens_RUS_dom"/>
</dbReference>
<evidence type="ECO:0000256" key="4">
    <source>
        <dbReference type="ARBA" id="ARBA00022989"/>
    </source>
</evidence>
<dbReference type="PANTHER" id="PTHR12770:SF31">
    <property type="entry name" value="RUS FAMILY MEMBER 1"/>
    <property type="match status" value="1"/>
</dbReference>
<dbReference type="PANTHER" id="PTHR12770">
    <property type="entry name" value="RUS1 FAMILY PROTEIN C16ORF58"/>
    <property type="match status" value="1"/>
</dbReference>
<dbReference type="AlphaFoldDB" id="A0A2S4PMS8"/>
<comment type="subcellular location">
    <subcellularLocation>
        <location evidence="1">Membrane</location>
    </subcellularLocation>
</comment>
<accession>A0A2S4PMS8</accession>
<feature type="domain" description="Protein root UVB sensitive/RUS" evidence="6">
    <location>
        <begin position="75"/>
        <end position="211"/>
    </location>
</feature>
<evidence type="ECO:0000259" key="6">
    <source>
        <dbReference type="Pfam" id="PF04884"/>
    </source>
</evidence>
<sequence length="409" mass="45652">MPQKISNHQQSSMYEFDRVGNDVARYIQSTSEDKYRIDVIVSPKTKNFDYVKNVIEVFLPVGFPGSVTADYLPVSPTSAILLSVLQDSMGRLATVSFAHRLGTSIEPECKMYRYAADIFNDSAMILDCLSPIFPRLWRLPFWCLSSALRSMCGVAAGSSKASLSAHFATQGNLGELNAKDSSQETVISLMGMLSGSLLLPYISSQKITWFIIRKEYSYGSLRSSIWHLDLPSPSDISQKERIFELDGVLRWKNSSALGYCKLGVSLKSILDCFGCSNIKTGSYSNLHSHQFQQLLNIYKDSGYILFYNKSQRTYLVAIKSHMKSEVEVHLKAWIQALCLAKFGLGSDDQGSKSASLTKAYQHTCKFADHLVDGVISSPSFAKLGWNLETSAMETIPGTRFLERLMMDET</sequence>
<evidence type="ECO:0000313" key="8">
    <source>
        <dbReference type="Proteomes" id="UP000237438"/>
    </source>
</evidence>
<evidence type="ECO:0000256" key="5">
    <source>
        <dbReference type="ARBA" id="ARBA00023136"/>
    </source>
</evidence>
<keyword evidence="3" id="KW-0812">Transmembrane</keyword>
<dbReference type="GO" id="GO:0016020">
    <property type="term" value="C:membrane"/>
    <property type="evidence" value="ECO:0007669"/>
    <property type="project" value="UniProtKB-SubCell"/>
</dbReference>
<dbReference type="Proteomes" id="UP000237438">
    <property type="component" value="Unassembled WGS sequence"/>
</dbReference>
<keyword evidence="8" id="KW-1185">Reference proteome</keyword>
<gene>
    <name evidence="7" type="ORF">EPUL_003860</name>
</gene>
<keyword evidence="4" id="KW-1133">Transmembrane helix</keyword>
<proteinExistence type="inferred from homology"/>
<comment type="similarity">
    <text evidence="2">Belongs to the RUS1 family.</text>
</comment>
<dbReference type="EMBL" id="PEDP01001702">
    <property type="protein sequence ID" value="POS83313.1"/>
    <property type="molecule type" value="Genomic_DNA"/>
</dbReference>
<keyword evidence="5" id="KW-0472">Membrane</keyword>
<evidence type="ECO:0000313" key="7">
    <source>
        <dbReference type="EMBL" id="POS83313.1"/>
    </source>
</evidence>
<evidence type="ECO:0000256" key="1">
    <source>
        <dbReference type="ARBA" id="ARBA00004370"/>
    </source>
</evidence>
<dbReference type="Pfam" id="PF04884">
    <property type="entry name" value="UVB_sens_prot"/>
    <property type="match status" value="1"/>
</dbReference>